<dbReference type="Pfam" id="PF00561">
    <property type="entry name" value="Abhydrolase_1"/>
    <property type="match status" value="1"/>
</dbReference>
<dbReference type="SUPFAM" id="SSF53474">
    <property type="entry name" value="alpha/beta-Hydrolases"/>
    <property type="match status" value="1"/>
</dbReference>
<dbReference type="InterPro" id="IPR051321">
    <property type="entry name" value="PHA/PHB_synthase"/>
</dbReference>
<dbReference type="InterPro" id="IPR000073">
    <property type="entry name" value="AB_hydrolase_1"/>
</dbReference>
<organism evidence="2 3">
    <name type="scientific">Heyndrickxia oleronia</name>
    <dbReference type="NCBI Taxonomy" id="38875"/>
    <lineage>
        <taxon>Bacteria</taxon>
        <taxon>Bacillati</taxon>
        <taxon>Bacillota</taxon>
        <taxon>Bacilli</taxon>
        <taxon>Bacillales</taxon>
        <taxon>Bacillaceae</taxon>
        <taxon>Heyndrickxia</taxon>
    </lineage>
</organism>
<protein>
    <submittedName>
        <fullName evidence="2">Hydroxyalkanoic acid synthase</fullName>
    </submittedName>
</protein>
<accession>A0A8E2I543</accession>
<dbReference type="InterPro" id="IPR029058">
    <property type="entry name" value="AB_hydrolase_fold"/>
</dbReference>
<evidence type="ECO:0000259" key="1">
    <source>
        <dbReference type="Pfam" id="PF00561"/>
    </source>
</evidence>
<dbReference type="EMBL" id="MTLA01000253">
    <property type="protein sequence ID" value="OOP66876.1"/>
    <property type="molecule type" value="Genomic_DNA"/>
</dbReference>
<feature type="domain" description="AB hydrolase-1" evidence="1">
    <location>
        <begin position="81"/>
        <end position="183"/>
    </location>
</feature>
<dbReference type="Gene3D" id="3.40.50.1820">
    <property type="entry name" value="alpha/beta hydrolase"/>
    <property type="match status" value="1"/>
</dbReference>
<evidence type="ECO:0000313" key="2">
    <source>
        <dbReference type="EMBL" id="OOP66876.1"/>
    </source>
</evidence>
<keyword evidence="3" id="KW-1185">Reference proteome</keyword>
<comment type="caution">
    <text evidence="2">The sequence shown here is derived from an EMBL/GenBank/DDBJ whole genome shotgun (WGS) entry which is preliminary data.</text>
</comment>
<gene>
    <name evidence="2" type="ORF">BWZ43_18665</name>
</gene>
<name>A0A8E2I543_9BACI</name>
<dbReference type="PANTHER" id="PTHR36837:SF2">
    <property type="entry name" value="POLY(3-HYDROXYALKANOATE) POLYMERASE SUBUNIT PHAC"/>
    <property type="match status" value="1"/>
</dbReference>
<dbReference type="Proteomes" id="UP000189761">
    <property type="component" value="Unassembled WGS sequence"/>
</dbReference>
<reference evidence="2 3" key="1">
    <citation type="submission" date="2017-01" db="EMBL/GenBank/DDBJ databases">
        <title>Draft genome sequence of Bacillus oleronius.</title>
        <authorList>
            <person name="Allam M."/>
        </authorList>
    </citation>
    <scope>NUCLEOTIDE SEQUENCE [LARGE SCALE GENOMIC DNA]</scope>
    <source>
        <strain evidence="2 3">DSM 9356</strain>
    </source>
</reference>
<dbReference type="AlphaFoldDB" id="A0A8E2I543"/>
<dbReference type="PANTHER" id="PTHR36837">
    <property type="entry name" value="POLY(3-HYDROXYALKANOATE) POLYMERASE SUBUNIT PHAC"/>
    <property type="match status" value="1"/>
</dbReference>
<proteinExistence type="predicted"/>
<evidence type="ECO:0000313" key="3">
    <source>
        <dbReference type="Proteomes" id="UP000189761"/>
    </source>
</evidence>
<dbReference type="RefSeq" id="WP_071977683.1">
    <property type="nucleotide sequence ID" value="NZ_CP065424.1"/>
</dbReference>
<sequence length="349" mass="39207">MGNLQKKISTQTTKELQRWAGFTKALVNPPVDYERNREAIWKLNKTTLWYYEPKERKYNVPLLLIYSLINQPSILDLGPENSLIQTLMDEGFEVYLLDFGVPGYEDKDSSLDDYVTKYIQRGVRRALAHSGAKEISLMGFCLGGTLLTMYASIAKEPIKNIILSLTPIDFRSFPKFDQWQNSLVNKQIEVDPILDAMGLVPASFVKGGMRLITSPVYYSHYLSLLNRGADSQYREKWGQLNKWTNGHIPMTGAAMKQIVNDLIIDNKLIEGQFEIDGCPASLSNISANLLVIGSNFDQLVTRDQITPIMDLVSSTDKTIHLLNSGHASLPENGAIPSYLANWLPARSVS</sequence>